<evidence type="ECO:0000256" key="1">
    <source>
        <dbReference type="SAM" id="MobiDB-lite"/>
    </source>
</evidence>
<organism evidence="2 3">
    <name type="scientific">Cryobacterium lyxosi</name>
    <dbReference type="NCBI Taxonomy" id="1259228"/>
    <lineage>
        <taxon>Bacteria</taxon>
        <taxon>Bacillati</taxon>
        <taxon>Actinomycetota</taxon>
        <taxon>Actinomycetes</taxon>
        <taxon>Micrococcales</taxon>
        <taxon>Microbacteriaceae</taxon>
        <taxon>Cryobacterium</taxon>
    </lineage>
</organism>
<reference evidence="2 3" key="1">
    <citation type="submission" date="2019-03" db="EMBL/GenBank/DDBJ databases">
        <title>Genomics of glacier-inhabiting Cryobacterium strains.</title>
        <authorList>
            <person name="Liu Q."/>
            <person name="Xin Y.-H."/>
        </authorList>
    </citation>
    <scope>NUCLEOTIDE SEQUENCE [LARGE SCALE GENOMIC DNA]</scope>
    <source>
        <strain evidence="2 3">TMT1-1</strain>
    </source>
</reference>
<evidence type="ECO:0000313" key="2">
    <source>
        <dbReference type="EMBL" id="TFD26630.1"/>
    </source>
</evidence>
<feature type="region of interest" description="Disordered" evidence="1">
    <location>
        <begin position="147"/>
        <end position="167"/>
    </location>
</feature>
<name>A0A4R8ZFU7_9MICO</name>
<dbReference type="Proteomes" id="UP000298424">
    <property type="component" value="Unassembled WGS sequence"/>
</dbReference>
<dbReference type="EMBL" id="SOGT01000008">
    <property type="protein sequence ID" value="TFD26630.1"/>
    <property type="molecule type" value="Genomic_DNA"/>
</dbReference>
<accession>A0A4R8ZFU7</accession>
<proteinExistence type="predicted"/>
<protein>
    <submittedName>
        <fullName evidence="2">Uncharacterized protein</fullName>
    </submittedName>
</protein>
<keyword evidence="3" id="KW-1185">Reference proteome</keyword>
<dbReference type="AlphaFoldDB" id="A0A4R8ZFU7"/>
<sequence length="167" mass="17621">MESPTALVVSASQPLNERLQVKLADDCGWLPMGGFGEMVSVLAGLGRTPELEFALFRRSDRPSLWAQVVGGSGRGYIVEVFQPGTESAFGESGFVAGVRLNILGHTTVTSSMGRDYCGRPGQVMHGDDAAAAIRAWLTQAAAAPGQDLSPIERGGLPCSHPPRIDRA</sequence>
<gene>
    <name evidence="2" type="ORF">E3T27_07615</name>
</gene>
<dbReference type="RefSeq" id="WP_134572113.1">
    <property type="nucleotide sequence ID" value="NZ_SOGT01000008.1"/>
</dbReference>
<comment type="caution">
    <text evidence="2">The sequence shown here is derived from an EMBL/GenBank/DDBJ whole genome shotgun (WGS) entry which is preliminary data.</text>
</comment>
<evidence type="ECO:0000313" key="3">
    <source>
        <dbReference type="Proteomes" id="UP000298424"/>
    </source>
</evidence>